<dbReference type="InterPro" id="IPR036179">
    <property type="entry name" value="Ig-like_dom_sf"/>
</dbReference>
<dbReference type="Proteomes" id="UP001195483">
    <property type="component" value="Unassembled WGS sequence"/>
</dbReference>
<sequence>MSCPRNDRIDLVPETIKTTNAIHLSVKISAGNVNVDKAAIIRHVSTNGPDNITFVPSETTIHEFDSLTIICLANCYRSCSFQWIKHGDQDFPEMLIADSARMQILNITRNDAGNYSCVATNTVTNTTVVDSITLEVICTCIKLSNVATVSLNNIVTFSDGPDNMNFFGNETPIYEHGATTIACVIDCSIFCSFQWIKHGDHNISEMVVSDVAVLQIANTTRKDAGIYSCIATNTVTNKTVFDNITLEVIYGPNLVYFNEVKKENHSNIAQIKTVKCFADCYPPCEYSFIGPGVDIVNSKDYMYNVTDKGTYVCRAVNPNTGKASGAILLTISHETGQILNDSSWLDRGG</sequence>
<dbReference type="InterPro" id="IPR013151">
    <property type="entry name" value="Immunoglobulin_dom"/>
</dbReference>
<keyword evidence="1" id="KW-0732">Signal</keyword>
<protein>
    <recommendedName>
        <fullName evidence="5">Ig-like domain-containing protein</fullName>
    </recommendedName>
</protein>
<dbReference type="CDD" id="cd00096">
    <property type="entry name" value="Ig"/>
    <property type="match status" value="1"/>
</dbReference>
<organism evidence="6 7">
    <name type="scientific">Potamilus streckersoni</name>
    <dbReference type="NCBI Taxonomy" id="2493646"/>
    <lineage>
        <taxon>Eukaryota</taxon>
        <taxon>Metazoa</taxon>
        <taxon>Spiralia</taxon>
        <taxon>Lophotrochozoa</taxon>
        <taxon>Mollusca</taxon>
        <taxon>Bivalvia</taxon>
        <taxon>Autobranchia</taxon>
        <taxon>Heteroconchia</taxon>
        <taxon>Palaeoheterodonta</taxon>
        <taxon>Unionida</taxon>
        <taxon>Unionoidea</taxon>
        <taxon>Unionidae</taxon>
        <taxon>Ambleminae</taxon>
        <taxon>Lampsilini</taxon>
        <taxon>Potamilus</taxon>
    </lineage>
</organism>
<keyword evidence="4" id="KW-0393">Immunoglobulin domain</keyword>
<gene>
    <name evidence="6" type="ORF">CHS0354_001312</name>
</gene>
<evidence type="ECO:0000313" key="6">
    <source>
        <dbReference type="EMBL" id="KAK3580179.1"/>
    </source>
</evidence>
<name>A0AAE0RV47_9BIVA</name>
<dbReference type="InterPro" id="IPR003598">
    <property type="entry name" value="Ig_sub2"/>
</dbReference>
<dbReference type="InterPro" id="IPR013783">
    <property type="entry name" value="Ig-like_fold"/>
</dbReference>
<evidence type="ECO:0000313" key="7">
    <source>
        <dbReference type="Proteomes" id="UP001195483"/>
    </source>
</evidence>
<keyword evidence="3" id="KW-0325">Glycoprotein</keyword>
<dbReference type="EMBL" id="JAEAOA010000130">
    <property type="protein sequence ID" value="KAK3580179.1"/>
    <property type="molecule type" value="Genomic_DNA"/>
</dbReference>
<evidence type="ECO:0000256" key="1">
    <source>
        <dbReference type="ARBA" id="ARBA00022729"/>
    </source>
</evidence>
<keyword evidence="7" id="KW-1185">Reference proteome</keyword>
<dbReference type="Pfam" id="PF13927">
    <property type="entry name" value="Ig_3"/>
    <property type="match status" value="1"/>
</dbReference>
<dbReference type="Gene3D" id="2.60.40.10">
    <property type="entry name" value="Immunoglobulins"/>
    <property type="match status" value="2"/>
</dbReference>
<dbReference type="SUPFAM" id="SSF48726">
    <property type="entry name" value="Immunoglobulin"/>
    <property type="match status" value="2"/>
</dbReference>
<dbReference type="InterPro" id="IPR007110">
    <property type="entry name" value="Ig-like_dom"/>
</dbReference>
<dbReference type="Pfam" id="PF00047">
    <property type="entry name" value="ig"/>
    <property type="match status" value="1"/>
</dbReference>
<proteinExistence type="predicted"/>
<evidence type="ECO:0000256" key="4">
    <source>
        <dbReference type="ARBA" id="ARBA00023319"/>
    </source>
</evidence>
<reference evidence="6" key="3">
    <citation type="submission" date="2023-05" db="EMBL/GenBank/DDBJ databases">
        <authorList>
            <person name="Smith C.H."/>
        </authorList>
    </citation>
    <scope>NUCLEOTIDE SEQUENCE</scope>
    <source>
        <strain evidence="6">CHS0354</strain>
        <tissue evidence="6">Mantle</tissue>
    </source>
</reference>
<evidence type="ECO:0000256" key="3">
    <source>
        <dbReference type="ARBA" id="ARBA00023180"/>
    </source>
</evidence>
<reference evidence="6" key="1">
    <citation type="journal article" date="2021" name="Genome Biol. Evol.">
        <title>A High-Quality Reference Genome for a Parasitic Bivalve with Doubly Uniparental Inheritance (Bivalvia: Unionida).</title>
        <authorList>
            <person name="Smith C.H."/>
        </authorList>
    </citation>
    <scope>NUCLEOTIDE SEQUENCE</scope>
    <source>
        <strain evidence="6">CHS0354</strain>
    </source>
</reference>
<reference evidence="6" key="2">
    <citation type="journal article" date="2021" name="Genome Biol. Evol.">
        <title>Developing a high-quality reference genome for a parasitic bivalve with doubly uniparental inheritance (Bivalvia: Unionida).</title>
        <authorList>
            <person name="Smith C.H."/>
        </authorList>
    </citation>
    <scope>NUCLEOTIDE SEQUENCE</scope>
    <source>
        <strain evidence="6">CHS0354</strain>
        <tissue evidence="6">Mantle</tissue>
    </source>
</reference>
<dbReference type="InterPro" id="IPR003599">
    <property type="entry name" value="Ig_sub"/>
</dbReference>
<feature type="domain" description="Ig-like" evidence="5">
    <location>
        <begin position="49"/>
        <end position="133"/>
    </location>
</feature>
<dbReference type="PANTHER" id="PTHR44337:SF25">
    <property type="entry name" value="HEMICENTIN-1-LIKE"/>
    <property type="match status" value="1"/>
</dbReference>
<dbReference type="PROSITE" id="PS50835">
    <property type="entry name" value="IG_LIKE"/>
    <property type="match status" value="2"/>
</dbReference>
<dbReference type="AlphaFoldDB" id="A0AAE0RV47"/>
<dbReference type="InterPro" id="IPR052598">
    <property type="entry name" value="IgSF_CEA-related"/>
</dbReference>
<dbReference type="PANTHER" id="PTHR44337">
    <property type="entry name" value="CARCINOEMBRYONIC ANTIGEN-RELATED CELL ADHESION MOLECULE 8"/>
    <property type="match status" value="1"/>
</dbReference>
<keyword evidence="2" id="KW-1015">Disulfide bond</keyword>
<feature type="domain" description="Ig-like" evidence="5">
    <location>
        <begin position="161"/>
        <end position="245"/>
    </location>
</feature>
<dbReference type="SMART" id="SM00409">
    <property type="entry name" value="IG"/>
    <property type="match status" value="2"/>
</dbReference>
<evidence type="ECO:0000259" key="5">
    <source>
        <dbReference type="PROSITE" id="PS50835"/>
    </source>
</evidence>
<evidence type="ECO:0000256" key="2">
    <source>
        <dbReference type="ARBA" id="ARBA00023157"/>
    </source>
</evidence>
<comment type="caution">
    <text evidence="6">The sequence shown here is derived from an EMBL/GenBank/DDBJ whole genome shotgun (WGS) entry which is preliminary data.</text>
</comment>
<accession>A0AAE0RV47</accession>
<dbReference type="SMART" id="SM00408">
    <property type="entry name" value="IGc2"/>
    <property type="match status" value="2"/>
</dbReference>